<dbReference type="EMBL" id="NCSJ02000192">
    <property type="protein sequence ID" value="RFU27740.1"/>
    <property type="molecule type" value="Genomic_DNA"/>
</dbReference>
<name>A0A3E2H2X7_SCYLI</name>
<dbReference type="Pfam" id="PF06985">
    <property type="entry name" value="HET"/>
    <property type="match status" value="1"/>
</dbReference>
<dbReference type="PANTHER" id="PTHR24148">
    <property type="entry name" value="ANKYRIN REPEAT DOMAIN-CONTAINING PROTEIN 39 HOMOLOG-RELATED"/>
    <property type="match status" value="1"/>
</dbReference>
<evidence type="ECO:0000259" key="1">
    <source>
        <dbReference type="Pfam" id="PF06985"/>
    </source>
</evidence>
<reference evidence="2 3" key="1">
    <citation type="submission" date="2018-05" db="EMBL/GenBank/DDBJ databases">
        <title>Draft genome sequence of Scytalidium lignicola DSM 105466, a ubiquitous saprotrophic fungus.</title>
        <authorList>
            <person name="Buettner E."/>
            <person name="Gebauer A.M."/>
            <person name="Hofrichter M."/>
            <person name="Liers C."/>
            <person name="Kellner H."/>
        </authorList>
    </citation>
    <scope>NUCLEOTIDE SEQUENCE [LARGE SCALE GENOMIC DNA]</scope>
    <source>
        <strain evidence="2 3">DSM 105466</strain>
    </source>
</reference>
<feature type="non-terminal residue" evidence="2">
    <location>
        <position position="181"/>
    </location>
</feature>
<accession>A0A3E2H2X7</accession>
<organism evidence="2 3">
    <name type="scientific">Scytalidium lignicola</name>
    <name type="common">Hyphomycete</name>
    <dbReference type="NCBI Taxonomy" id="5539"/>
    <lineage>
        <taxon>Eukaryota</taxon>
        <taxon>Fungi</taxon>
        <taxon>Dikarya</taxon>
        <taxon>Ascomycota</taxon>
        <taxon>Pezizomycotina</taxon>
        <taxon>Leotiomycetes</taxon>
        <taxon>Leotiomycetes incertae sedis</taxon>
        <taxon>Scytalidium</taxon>
    </lineage>
</organism>
<dbReference type="OrthoDB" id="2157530at2759"/>
<comment type="caution">
    <text evidence="2">The sequence shown here is derived from an EMBL/GenBank/DDBJ whole genome shotgun (WGS) entry which is preliminary data.</text>
</comment>
<dbReference type="Proteomes" id="UP000258309">
    <property type="component" value="Unassembled WGS sequence"/>
</dbReference>
<protein>
    <recommendedName>
        <fullName evidence="1">Heterokaryon incompatibility domain-containing protein</fullName>
    </recommendedName>
</protein>
<gene>
    <name evidence="2" type="ORF">B7463_g8594</name>
</gene>
<dbReference type="InterPro" id="IPR052895">
    <property type="entry name" value="HetReg/Transcr_Mod"/>
</dbReference>
<dbReference type="InterPro" id="IPR010730">
    <property type="entry name" value="HET"/>
</dbReference>
<sequence length="181" mass="20291">MLITFVGVDQACIDQEDPDEKRVQIGLMNQIYSNAEKVLIYLCEDNKETDGALDIMGQDPTITECLDNSLYRHDLQALFATKLLFGAYHWGLVADYSLAVEQVDTGITAFLAVDRKCLGEVPKRASRRNLNDNKVKLALMGPRFSSSGVTTTVPRTWTDLSYQTATPRAQSPQTDWVSRRL</sequence>
<feature type="non-terminal residue" evidence="2">
    <location>
        <position position="1"/>
    </location>
</feature>
<dbReference type="AlphaFoldDB" id="A0A3E2H2X7"/>
<dbReference type="PANTHER" id="PTHR24148:SF73">
    <property type="entry name" value="HET DOMAIN PROTEIN (AFU_ORTHOLOGUE AFUA_8G01020)"/>
    <property type="match status" value="1"/>
</dbReference>
<evidence type="ECO:0000313" key="3">
    <source>
        <dbReference type="Proteomes" id="UP000258309"/>
    </source>
</evidence>
<feature type="domain" description="Heterokaryon incompatibility" evidence="1">
    <location>
        <begin position="8"/>
        <end position="57"/>
    </location>
</feature>
<proteinExistence type="predicted"/>
<evidence type="ECO:0000313" key="2">
    <source>
        <dbReference type="EMBL" id="RFU27740.1"/>
    </source>
</evidence>
<keyword evidence="3" id="KW-1185">Reference proteome</keyword>